<keyword evidence="2" id="KW-0472">Membrane</keyword>
<accession>A0A9N8WLB7</accession>
<feature type="region of interest" description="Disordered" evidence="1">
    <location>
        <begin position="281"/>
        <end position="301"/>
    </location>
</feature>
<feature type="compositionally biased region" description="Basic and acidic residues" evidence="1">
    <location>
        <begin position="372"/>
        <end position="387"/>
    </location>
</feature>
<organism evidence="3 4">
    <name type="scientific">Paraglomus brasilianum</name>
    <dbReference type="NCBI Taxonomy" id="144538"/>
    <lineage>
        <taxon>Eukaryota</taxon>
        <taxon>Fungi</taxon>
        <taxon>Fungi incertae sedis</taxon>
        <taxon>Mucoromycota</taxon>
        <taxon>Glomeromycotina</taxon>
        <taxon>Glomeromycetes</taxon>
        <taxon>Paraglomerales</taxon>
        <taxon>Paraglomeraceae</taxon>
        <taxon>Paraglomus</taxon>
    </lineage>
</organism>
<feature type="compositionally biased region" description="Low complexity" evidence="1">
    <location>
        <begin position="289"/>
        <end position="299"/>
    </location>
</feature>
<feature type="region of interest" description="Disordered" evidence="1">
    <location>
        <begin position="366"/>
        <end position="427"/>
    </location>
</feature>
<comment type="caution">
    <text evidence="3">The sequence shown here is derived from an EMBL/GenBank/DDBJ whole genome shotgun (WGS) entry which is preliminary data.</text>
</comment>
<keyword evidence="2" id="KW-0812">Transmembrane</keyword>
<gene>
    <name evidence="3" type="ORF">PBRASI_LOCUS1907</name>
</gene>
<feature type="transmembrane region" description="Helical" evidence="2">
    <location>
        <begin position="115"/>
        <end position="135"/>
    </location>
</feature>
<keyword evidence="4" id="KW-1185">Reference proteome</keyword>
<feature type="transmembrane region" description="Helical" evidence="2">
    <location>
        <begin position="155"/>
        <end position="176"/>
    </location>
</feature>
<keyword evidence="2" id="KW-1133">Transmembrane helix</keyword>
<reference evidence="3" key="1">
    <citation type="submission" date="2021-06" db="EMBL/GenBank/DDBJ databases">
        <authorList>
            <person name="Kallberg Y."/>
            <person name="Tangrot J."/>
            <person name="Rosling A."/>
        </authorList>
    </citation>
    <scope>NUCLEOTIDE SEQUENCE</scope>
    <source>
        <strain evidence="3">BR232B</strain>
    </source>
</reference>
<evidence type="ECO:0000256" key="2">
    <source>
        <dbReference type="SAM" id="Phobius"/>
    </source>
</evidence>
<evidence type="ECO:0000256" key="1">
    <source>
        <dbReference type="SAM" id="MobiDB-lite"/>
    </source>
</evidence>
<evidence type="ECO:0000313" key="3">
    <source>
        <dbReference type="EMBL" id="CAG8487375.1"/>
    </source>
</evidence>
<feature type="transmembrane region" description="Helical" evidence="2">
    <location>
        <begin position="69"/>
        <end position="94"/>
    </location>
</feature>
<sequence length="449" mass="50020">MLTSLVTLAYRILVKRQSLFFPPSKERGILRPRPADTFHVMACLFCLLSGIDIIFLLREAYNNIAVAEIGYVLPRILTLSLSTLYPISLIYSIASLDPIAKSQIRWTHNTCMLDIISISVILGPLASVLPIAYFTGHSADTNHFKSANNILKLQFFLIGIWDLAYTLAMILVWYKLNNVLRDYAKSLREIHRKGVYYQWRVMELKSFKWRALQRASSHRSHRTYRSSRRFPSVYETSTAARPGGSRYDGRWPMPSWVDQDEENITNQPDISIEIPLDPIHAGHANVGTSSSSARDSNPSPFISPLRGSNIWDIDYKNKKKTSNSALSDTFRRGKLGKGVASTSTVQFDDGSGTGLPLSAVAIGLDDAATEDEGNRAPEEIEESKETQEATNDSDVEKDENGNGGNGGNGGDGGNGENGDESEDEIDRKVWLVQKPLRAVLRGEHQLRDV</sequence>
<protein>
    <submittedName>
        <fullName evidence="3">8831_t:CDS:1</fullName>
    </submittedName>
</protein>
<evidence type="ECO:0000313" key="4">
    <source>
        <dbReference type="Proteomes" id="UP000789739"/>
    </source>
</evidence>
<dbReference type="EMBL" id="CAJVPI010000136">
    <property type="protein sequence ID" value="CAG8487375.1"/>
    <property type="molecule type" value="Genomic_DNA"/>
</dbReference>
<dbReference type="Proteomes" id="UP000789739">
    <property type="component" value="Unassembled WGS sequence"/>
</dbReference>
<dbReference type="OrthoDB" id="2131431at2759"/>
<proteinExistence type="predicted"/>
<name>A0A9N8WLB7_9GLOM</name>
<dbReference type="AlphaFoldDB" id="A0A9N8WLB7"/>
<feature type="transmembrane region" description="Helical" evidence="2">
    <location>
        <begin position="37"/>
        <end position="57"/>
    </location>
</feature>
<feature type="compositionally biased region" description="Gly residues" evidence="1">
    <location>
        <begin position="401"/>
        <end position="416"/>
    </location>
</feature>